<accession>A0A1M6MVL0</accession>
<feature type="signal peptide" evidence="2">
    <location>
        <begin position="1"/>
        <end position="21"/>
    </location>
</feature>
<evidence type="ECO:0000313" key="4">
    <source>
        <dbReference type="Proteomes" id="UP000184171"/>
    </source>
</evidence>
<keyword evidence="1" id="KW-0812">Transmembrane</keyword>
<organism evidence="3 4">
    <name type="scientific">Malonomonas rubra DSM 5091</name>
    <dbReference type="NCBI Taxonomy" id="1122189"/>
    <lineage>
        <taxon>Bacteria</taxon>
        <taxon>Pseudomonadati</taxon>
        <taxon>Thermodesulfobacteriota</taxon>
        <taxon>Desulfuromonadia</taxon>
        <taxon>Desulfuromonadales</taxon>
        <taxon>Geopsychrobacteraceae</taxon>
        <taxon>Malonomonas</taxon>
    </lineage>
</organism>
<evidence type="ECO:0000256" key="1">
    <source>
        <dbReference type="SAM" id="Phobius"/>
    </source>
</evidence>
<sequence length="76" mass="8155">MKAIVRNSLIALFTFSSAAFAANGAADTEGGFLLSLFIGFFALILVFQIVPAFLLFVGMIRGLMSADRKEVTGIKH</sequence>
<feature type="chain" id="PRO_5012861661" evidence="2">
    <location>
        <begin position="22"/>
        <end position="76"/>
    </location>
</feature>
<dbReference type="EMBL" id="FQZT01000021">
    <property type="protein sequence ID" value="SHJ87323.1"/>
    <property type="molecule type" value="Genomic_DNA"/>
</dbReference>
<keyword evidence="1" id="KW-1133">Transmembrane helix</keyword>
<keyword evidence="4" id="KW-1185">Reference proteome</keyword>
<dbReference type="RefSeq" id="WP_072909942.1">
    <property type="nucleotide sequence ID" value="NZ_FQZT01000021.1"/>
</dbReference>
<evidence type="ECO:0000313" key="3">
    <source>
        <dbReference type="EMBL" id="SHJ87323.1"/>
    </source>
</evidence>
<dbReference type="Proteomes" id="UP000184171">
    <property type="component" value="Unassembled WGS sequence"/>
</dbReference>
<keyword evidence="2" id="KW-0732">Signal</keyword>
<feature type="transmembrane region" description="Helical" evidence="1">
    <location>
        <begin position="31"/>
        <end position="60"/>
    </location>
</feature>
<name>A0A1M6MVL0_MALRU</name>
<gene>
    <name evidence="3" type="ORF">SAMN02745165_03415</name>
</gene>
<reference evidence="3 4" key="1">
    <citation type="submission" date="2016-11" db="EMBL/GenBank/DDBJ databases">
        <authorList>
            <person name="Jaros S."/>
            <person name="Januszkiewicz K."/>
            <person name="Wedrychowicz H."/>
        </authorList>
    </citation>
    <scope>NUCLEOTIDE SEQUENCE [LARGE SCALE GENOMIC DNA]</scope>
    <source>
        <strain evidence="3 4">DSM 5091</strain>
    </source>
</reference>
<protein>
    <submittedName>
        <fullName evidence="3">Uncharacterized protein</fullName>
    </submittedName>
</protein>
<keyword evidence="1" id="KW-0472">Membrane</keyword>
<evidence type="ECO:0000256" key="2">
    <source>
        <dbReference type="SAM" id="SignalP"/>
    </source>
</evidence>
<dbReference type="AlphaFoldDB" id="A0A1M6MVL0"/>
<proteinExistence type="predicted"/>